<dbReference type="Pfam" id="PF00440">
    <property type="entry name" value="TetR_N"/>
    <property type="match status" value="1"/>
</dbReference>
<dbReference type="EMBL" id="CP035758">
    <property type="protein sequence ID" value="QBD77517.1"/>
    <property type="molecule type" value="Genomic_DNA"/>
</dbReference>
<dbReference type="Gene3D" id="1.10.357.10">
    <property type="entry name" value="Tetracycline Repressor, domain 2"/>
    <property type="match status" value="1"/>
</dbReference>
<feature type="region of interest" description="Disordered" evidence="5">
    <location>
        <begin position="48"/>
        <end position="70"/>
    </location>
</feature>
<protein>
    <submittedName>
        <fullName evidence="7">TetR/AcrR family transcriptional regulator</fullName>
    </submittedName>
</protein>
<evidence type="ECO:0000256" key="5">
    <source>
        <dbReference type="SAM" id="MobiDB-lite"/>
    </source>
</evidence>
<evidence type="ECO:0000313" key="7">
    <source>
        <dbReference type="EMBL" id="QBD77517.1"/>
    </source>
</evidence>
<evidence type="ECO:0000256" key="2">
    <source>
        <dbReference type="ARBA" id="ARBA00023125"/>
    </source>
</evidence>
<keyword evidence="1" id="KW-0805">Transcription regulation</keyword>
<feature type="domain" description="HTH tetR-type" evidence="6">
    <location>
        <begin position="68"/>
        <end position="128"/>
    </location>
</feature>
<organism evidence="7 8">
    <name type="scientific">Ktedonosporobacter rubrisoli</name>
    <dbReference type="NCBI Taxonomy" id="2509675"/>
    <lineage>
        <taxon>Bacteria</taxon>
        <taxon>Bacillati</taxon>
        <taxon>Chloroflexota</taxon>
        <taxon>Ktedonobacteria</taxon>
        <taxon>Ktedonobacterales</taxon>
        <taxon>Ktedonosporobacteraceae</taxon>
        <taxon>Ktedonosporobacter</taxon>
    </lineage>
</organism>
<dbReference type="GO" id="GO:0003700">
    <property type="term" value="F:DNA-binding transcription factor activity"/>
    <property type="evidence" value="ECO:0007669"/>
    <property type="project" value="TreeGrafter"/>
</dbReference>
<dbReference type="InterPro" id="IPR001647">
    <property type="entry name" value="HTH_TetR"/>
</dbReference>
<dbReference type="GO" id="GO:0000976">
    <property type="term" value="F:transcription cis-regulatory region binding"/>
    <property type="evidence" value="ECO:0007669"/>
    <property type="project" value="TreeGrafter"/>
</dbReference>
<keyword evidence="8" id="KW-1185">Reference proteome</keyword>
<evidence type="ECO:0000256" key="4">
    <source>
        <dbReference type="PROSITE-ProRule" id="PRU00335"/>
    </source>
</evidence>
<dbReference type="PANTHER" id="PTHR30055:SF148">
    <property type="entry name" value="TETR-FAMILY TRANSCRIPTIONAL REGULATOR"/>
    <property type="match status" value="1"/>
</dbReference>
<keyword evidence="3" id="KW-0804">Transcription</keyword>
<dbReference type="KEGG" id="kbs:EPA93_16575"/>
<name>A0A4P6JQ34_KTERU</name>
<dbReference type="InterPro" id="IPR009057">
    <property type="entry name" value="Homeodomain-like_sf"/>
</dbReference>
<sequence>MAHKGRRSTLCAQTAISVFAASRGGQRPCLTTLIQFFYLPRLARQRKKHMSENNTESIRHKGGRPRSEQSREAILSATLDELADKSLQAMSLVSVAARAGVSTATIYRWWSSKDELVIEALKSIQRELPVVESGNLREDLVTLLQGMFQLWSQPRVGNIVLYIISEIYAHPQQFQELSALLLKPRREQFIQLITHAQARGEIREDLDPQTIFGQVFGPGLYHLFFRESSVPLPATLAAQIVDAALQGINR</sequence>
<dbReference type="Proteomes" id="UP000290365">
    <property type="component" value="Chromosome"/>
</dbReference>
<evidence type="ECO:0000259" key="6">
    <source>
        <dbReference type="PROSITE" id="PS50977"/>
    </source>
</evidence>
<proteinExistence type="predicted"/>
<dbReference type="InterPro" id="IPR050109">
    <property type="entry name" value="HTH-type_TetR-like_transc_reg"/>
</dbReference>
<gene>
    <name evidence="7" type="ORF">EPA93_16575</name>
</gene>
<dbReference type="PRINTS" id="PR00455">
    <property type="entry name" value="HTHTETR"/>
</dbReference>
<dbReference type="InterPro" id="IPR036271">
    <property type="entry name" value="Tet_transcr_reg_TetR-rel_C_sf"/>
</dbReference>
<dbReference type="SUPFAM" id="SSF48498">
    <property type="entry name" value="Tetracyclin repressor-like, C-terminal domain"/>
    <property type="match status" value="1"/>
</dbReference>
<dbReference type="PANTHER" id="PTHR30055">
    <property type="entry name" value="HTH-TYPE TRANSCRIPTIONAL REGULATOR RUTR"/>
    <property type="match status" value="1"/>
</dbReference>
<keyword evidence="2 4" id="KW-0238">DNA-binding</keyword>
<accession>A0A4P6JQ34</accession>
<dbReference type="InterPro" id="IPR011075">
    <property type="entry name" value="TetR_C"/>
</dbReference>
<dbReference type="Pfam" id="PF16859">
    <property type="entry name" value="TetR_C_11"/>
    <property type="match status" value="1"/>
</dbReference>
<dbReference type="Gene3D" id="1.10.10.60">
    <property type="entry name" value="Homeodomain-like"/>
    <property type="match status" value="1"/>
</dbReference>
<feature type="DNA-binding region" description="H-T-H motif" evidence="4">
    <location>
        <begin position="91"/>
        <end position="110"/>
    </location>
</feature>
<evidence type="ECO:0000256" key="1">
    <source>
        <dbReference type="ARBA" id="ARBA00023015"/>
    </source>
</evidence>
<dbReference type="AlphaFoldDB" id="A0A4P6JQ34"/>
<evidence type="ECO:0000313" key="8">
    <source>
        <dbReference type="Proteomes" id="UP000290365"/>
    </source>
</evidence>
<dbReference type="PROSITE" id="PS50977">
    <property type="entry name" value="HTH_TETR_2"/>
    <property type="match status" value="1"/>
</dbReference>
<evidence type="ECO:0000256" key="3">
    <source>
        <dbReference type="ARBA" id="ARBA00023163"/>
    </source>
</evidence>
<reference evidence="7 8" key="1">
    <citation type="submission" date="2019-01" db="EMBL/GenBank/DDBJ databases">
        <title>Ktedonosporobacter rubrisoli SCAWS-G2.</title>
        <authorList>
            <person name="Huang Y."/>
            <person name="Yan B."/>
        </authorList>
    </citation>
    <scope>NUCLEOTIDE SEQUENCE [LARGE SCALE GENOMIC DNA]</scope>
    <source>
        <strain evidence="7 8">SCAWS-G2</strain>
    </source>
</reference>
<dbReference type="SUPFAM" id="SSF46689">
    <property type="entry name" value="Homeodomain-like"/>
    <property type="match status" value="1"/>
</dbReference>
<dbReference type="OrthoDB" id="9796019at2"/>